<name>A0A7S4BZ98_CHRCT</name>
<dbReference type="AlphaFoldDB" id="A0A7S4BZ98"/>
<dbReference type="EMBL" id="HBIZ01054095">
    <property type="protein sequence ID" value="CAE0781930.1"/>
    <property type="molecule type" value="Transcribed_RNA"/>
</dbReference>
<sequence length="200" mass="20408">MPACMTVATRALGPGAAAPRAASDARSCHSGSASSCTEERWLEAATAAARPTERVAAAVGSAYGDTALAASMRLMTCSRICEMVSSDLGKMLLSAKTAPSANDEANSFSWVLTMPDGRTLTCSIGVAEAESTEDWTTSAAARPRVALFESTGIKPSCSSDADTHARREVARKFAKAPPGVACKASHVAVHPSSTAAVTGA</sequence>
<proteinExistence type="predicted"/>
<gene>
    <name evidence="1" type="ORF">PCAR00345_LOCUS34626</name>
</gene>
<evidence type="ECO:0000313" key="1">
    <source>
        <dbReference type="EMBL" id="CAE0781930.1"/>
    </source>
</evidence>
<accession>A0A7S4BZ98</accession>
<organism evidence="1">
    <name type="scientific">Chrysotila carterae</name>
    <name type="common">Marine alga</name>
    <name type="synonym">Syracosphaera carterae</name>
    <dbReference type="NCBI Taxonomy" id="13221"/>
    <lineage>
        <taxon>Eukaryota</taxon>
        <taxon>Haptista</taxon>
        <taxon>Haptophyta</taxon>
        <taxon>Prymnesiophyceae</taxon>
        <taxon>Isochrysidales</taxon>
        <taxon>Isochrysidaceae</taxon>
        <taxon>Chrysotila</taxon>
    </lineage>
</organism>
<reference evidence="1" key="1">
    <citation type="submission" date="2021-01" db="EMBL/GenBank/DDBJ databases">
        <authorList>
            <person name="Corre E."/>
            <person name="Pelletier E."/>
            <person name="Niang G."/>
            <person name="Scheremetjew M."/>
            <person name="Finn R."/>
            <person name="Kale V."/>
            <person name="Holt S."/>
            <person name="Cochrane G."/>
            <person name="Meng A."/>
            <person name="Brown T."/>
            <person name="Cohen L."/>
        </authorList>
    </citation>
    <scope>NUCLEOTIDE SEQUENCE</scope>
    <source>
        <strain evidence="1">CCMP645</strain>
    </source>
</reference>
<protein>
    <submittedName>
        <fullName evidence="1">Uncharacterized protein</fullName>
    </submittedName>
</protein>